<gene>
    <name evidence="2" type="ORF">Mal48_09270</name>
</gene>
<dbReference type="OrthoDB" id="9780269at2"/>
<dbReference type="Gene3D" id="3.30.300.20">
    <property type="match status" value="1"/>
</dbReference>
<dbReference type="AlphaFoldDB" id="A0A517QJ65"/>
<dbReference type="Pfam" id="PF02566">
    <property type="entry name" value="OsmC"/>
    <property type="match status" value="1"/>
</dbReference>
<dbReference type="InterPro" id="IPR029058">
    <property type="entry name" value="AB_hydrolase_fold"/>
</dbReference>
<organism evidence="2 3">
    <name type="scientific">Thalassoglobus polymorphus</name>
    <dbReference type="NCBI Taxonomy" id="2527994"/>
    <lineage>
        <taxon>Bacteria</taxon>
        <taxon>Pseudomonadati</taxon>
        <taxon>Planctomycetota</taxon>
        <taxon>Planctomycetia</taxon>
        <taxon>Planctomycetales</taxon>
        <taxon>Planctomycetaceae</taxon>
        <taxon>Thalassoglobus</taxon>
    </lineage>
</organism>
<evidence type="ECO:0000313" key="3">
    <source>
        <dbReference type="Proteomes" id="UP000315724"/>
    </source>
</evidence>
<dbReference type="GO" id="GO:0016787">
    <property type="term" value="F:hydrolase activity"/>
    <property type="evidence" value="ECO:0007669"/>
    <property type="project" value="UniProtKB-KW"/>
</dbReference>
<dbReference type="InterPro" id="IPR036102">
    <property type="entry name" value="OsmC/Ohrsf"/>
</dbReference>
<name>A0A517QJ65_9PLAN</name>
<dbReference type="InterPro" id="IPR003718">
    <property type="entry name" value="OsmC/Ohr_fam"/>
</dbReference>
<dbReference type="RefSeq" id="WP_145196465.1">
    <property type="nucleotide sequence ID" value="NZ_CP036267.1"/>
</dbReference>
<dbReference type="InterPro" id="IPR015946">
    <property type="entry name" value="KH_dom-like_a/b"/>
</dbReference>
<sequence>MLNSKIEFEGSQGSILAARLDMPVMQPRAFAIFAHCFTCSKDIHAATRIAEALSAKGIAVLRFDFTGLGHSEGEFANTNFSSNIQDLIKAADWLREHHSPPSLLIGHSLGGAAVLAAAGEIDEVVGVATIGAPFDPEHVSHLFDEQRDEIEQAGEAEVNLAGRKFTIQRQFLEDLNAHAMTDKIGSLRRALIVFHAPFDNVVGIDNAASIYEAAKHPKSFVSLDDADHLLTRRPDSQYVADVLTAWAGRYLPEETRDSINDSSENRVVVSETVTGKFTNQVTVGRHKLLADQPVGAGGDDLGPGPYQYLLAGLGACTTMTLRMYADRKGIPLKQVKVSLEHTRIHAEDCENCETKDGRIDCIEKTIELRGELDDAQRTRLVEIADRCPVHRTLQSEIIIRSKLS</sequence>
<dbReference type="PANTHER" id="PTHR39624">
    <property type="entry name" value="PROTEIN INVOLVED IN RIMO-MEDIATED BETA-METHYLTHIOLATION OF RIBOSOMAL PROTEIN S12 YCAO"/>
    <property type="match status" value="1"/>
</dbReference>
<dbReference type="EMBL" id="CP036267">
    <property type="protein sequence ID" value="QDT31692.1"/>
    <property type="molecule type" value="Genomic_DNA"/>
</dbReference>
<dbReference type="Proteomes" id="UP000315724">
    <property type="component" value="Chromosome"/>
</dbReference>
<dbReference type="SUPFAM" id="SSF82784">
    <property type="entry name" value="OsmC-like"/>
    <property type="match status" value="1"/>
</dbReference>
<dbReference type="InterPro" id="IPR022742">
    <property type="entry name" value="Hydrolase_4"/>
</dbReference>
<evidence type="ECO:0000259" key="1">
    <source>
        <dbReference type="Pfam" id="PF12146"/>
    </source>
</evidence>
<accession>A0A517QJ65</accession>
<feature type="domain" description="Serine aminopeptidase S33" evidence="1">
    <location>
        <begin position="45"/>
        <end position="137"/>
    </location>
</feature>
<keyword evidence="2" id="KW-0378">Hydrolase</keyword>
<dbReference type="PANTHER" id="PTHR39624:SF2">
    <property type="entry name" value="OSMC-LIKE PROTEIN"/>
    <property type="match status" value="1"/>
</dbReference>
<keyword evidence="3" id="KW-1185">Reference proteome</keyword>
<reference evidence="2 3" key="1">
    <citation type="submission" date="2019-02" db="EMBL/GenBank/DDBJ databases">
        <title>Deep-cultivation of Planctomycetes and their phenomic and genomic characterization uncovers novel biology.</title>
        <authorList>
            <person name="Wiegand S."/>
            <person name="Jogler M."/>
            <person name="Boedeker C."/>
            <person name="Pinto D."/>
            <person name="Vollmers J."/>
            <person name="Rivas-Marin E."/>
            <person name="Kohn T."/>
            <person name="Peeters S.H."/>
            <person name="Heuer A."/>
            <person name="Rast P."/>
            <person name="Oberbeckmann S."/>
            <person name="Bunk B."/>
            <person name="Jeske O."/>
            <person name="Meyerdierks A."/>
            <person name="Storesund J.E."/>
            <person name="Kallscheuer N."/>
            <person name="Luecker S."/>
            <person name="Lage O.M."/>
            <person name="Pohl T."/>
            <person name="Merkel B.J."/>
            <person name="Hornburger P."/>
            <person name="Mueller R.-W."/>
            <person name="Bruemmer F."/>
            <person name="Labrenz M."/>
            <person name="Spormann A.M."/>
            <person name="Op den Camp H."/>
            <person name="Overmann J."/>
            <person name="Amann R."/>
            <person name="Jetten M.S.M."/>
            <person name="Mascher T."/>
            <person name="Medema M.H."/>
            <person name="Devos D.P."/>
            <person name="Kaster A.-K."/>
            <person name="Ovreas L."/>
            <person name="Rohde M."/>
            <person name="Galperin M.Y."/>
            <person name="Jogler C."/>
        </authorList>
    </citation>
    <scope>NUCLEOTIDE SEQUENCE [LARGE SCALE GENOMIC DNA]</scope>
    <source>
        <strain evidence="2 3">Mal48</strain>
    </source>
</reference>
<dbReference type="Gene3D" id="3.40.50.1820">
    <property type="entry name" value="alpha/beta hydrolase"/>
    <property type="match status" value="1"/>
</dbReference>
<dbReference type="KEGG" id="tpol:Mal48_09270"/>
<protein>
    <submittedName>
        <fullName evidence="2">Alpha/beta hydrolase family protein</fullName>
    </submittedName>
</protein>
<dbReference type="Pfam" id="PF12146">
    <property type="entry name" value="Hydrolase_4"/>
    <property type="match status" value="1"/>
</dbReference>
<dbReference type="SUPFAM" id="SSF53474">
    <property type="entry name" value="alpha/beta-Hydrolases"/>
    <property type="match status" value="1"/>
</dbReference>
<proteinExistence type="predicted"/>
<evidence type="ECO:0000313" key="2">
    <source>
        <dbReference type="EMBL" id="QDT31692.1"/>
    </source>
</evidence>